<gene>
    <name evidence="1" type="ORF">TPC1_10325</name>
</gene>
<protein>
    <submittedName>
        <fullName evidence="1">Uncharacterized protein</fullName>
    </submittedName>
</protein>
<dbReference type="AlphaFoldDB" id="A0A146KI91"/>
<reference evidence="1" key="1">
    <citation type="submission" date="2015-07" db="EMBL/GenBank/DDBJ databases">
        <title>Adaptation to a free-living lifestyle via gene acquisitions in the diplomonad Trepomonas sp. PC1.</title>
        <authorList>
            <person name="Xu F."/>
            <person name="Jerlstrom-Hultqvist J."/>
            <person name="Kolisko M."/>
            <person name="Simpson A.G.B."/>
            <person name="Roger A.J."/>
            <person name="Svard S.G."/>
            <person name="Andersson J.O."/>
        </authorList>
    </citation>
    <scope>NUCLEOTIDE SEQUENCE</scope>
    <source>
        <strain evidence="1">PC1</strain>
    </source>
</reference>
<organism evidence="1">
    <name type="scientific">Trepomonas sp. PC1</name>
    <dbReference type="NCBI Taxonomy" id="1076344"/>
    <lineage>
        <taxon>Eukaryota</taxon>
        <taxon>Metamonada</taxon>
        <taxon>Diplomonadida</taxon>
        <taxon>Hexamitidae</taxon>
        <taxon>Hexamitinae</taxon>
        <taxon>Trepomonas</taxon>
    </lineage>
</organism>
<dbReference type="EMBL" id="GDID01000243">
    <property type="protein sequence ID" value="JAP96363.1"/>
    <property type="molecule type" value="Transcribed_RNA"/>
</dbReference>
<proteinExistence type="predicted"/>
<accession>A0A146KI91</accession>
<feature type="non-terminal residue" evidence="1">
    <location>
        <position position="1"/>
    </location>
</feature>
<name>A0A146KI91_9EUKA</name>
<evidence type="ECO:0000313" key="1">
    <source>
        <dbReference type="EMBL" id="JAP96363.1"/>
    </source>
</evidence>
<sequence>NGSSQQLDLRKFAIKKIENKNDVSTHAVNIGGEWFIPMSLILKNPNQTIQDCEHFKPSVNVFIPTADLSVPSDPVIKQNKHQHQINRFKWSEYPSMIFAYAATLTGIAQVKPRTIEKIFPTKYKLNAVMIGSHLQKYKLKIVKDYGLVGIEEIQNFMVPHEYNQIPLLNIAEKWKEHEFQGYTEDQIKTVMIQFQ</sequence>